<evidence type="ECO:0000313" key="3">
    <source>
        <dbReference type="EMBL" id="GKT16927.1"/>
    </source>
</evidence>
<evidence type="ECO:0000256" key="2">
    <source>
        <dbReference type="SAM" id="Phobius"/>
    </source>
</evidence>
<proteinExistence type="predicted"/>
<sequence>MNYIDFLVDVEQIFEETTLHSVYQDHLNDQGIISSSSADVTLFSDMLNSFSNHVGYSFYMSGEVFKEMYSEFVSVLYEELDSSSSFLPLSDTFVSSITQSPSSPPSNVIDLESMDLRELYSYTTLSYADDDLDGLDRILVNHDTISRILYNSSDGDTKISSKYARDPIVSAFLRVIYPSDDESVQAFSGSSSLSWNGIKQLFESASFSSVTFTKNAYISSLPRDLSDVFEKNPGLLVYPGMFYHDTNITSVIEADRLSFNPMYDMVYMRASKMGVRTGHVILLDVELDSTLSMFMNVPDEFKELKGVILSQAAAIALSKLSPLTEDDLVAVVSTDGLWDGHAWYSGSNIETSCSDYIDSSSTSSTSSSSTSSSSTSCSGGMVRATVTNKSVLASEIVRYYFSLMSDDTWGTESMISTVVSRRKESLELAYSLLRSSVNPTVTMADVFSDMMSNPQFSRVDFELSKSQRPLATSSPLYIQYVSLGAFLNYDDMFSLKNILQRDNLMPVRISLSVVDIYGDIDGLCSILSMLYKAKEEMYIARNSGSELLFTINQCSKISTSDNFHRGVDTNASILTDISCSMGFSYEFLPIMDAVESVLHDLSWWRIRPHMYEDHRGLYRYHSGPSNEVTLDIDSISAFEKRHAMSSSSSSSSLSIETIISVSSNLPVFTTITVLLTHDITADYLPRYVSNLAELAYKMWNNIAWRCDTDGNLLTGGAYDCPLSVIHENMPLYGTTTQEPTLHRSVYRNSKVVFSPEGVFLGVLSSETNNQYITLSSFYPSLPFYVPSRIFSTLPYDMTANVSFMMAILPNGSILNHPTLETAHVHPMRVSIDELEVFDPSFNGLQIATDDNPHVTFSEVVLDTVNGGISQGIFSTRTFRAPSTVDSEESSMATPISVETTYFWSENDYGIIDVLVLSRYDMQTIQYPSSSSSDVTTCTPNPTFRAPSTVDSEESSMATPISVETTYFWSENDYGIIDVLVLSRYDMQTIQYPSSSSSDVTTCTPNPYIASFFSEYLPYTPFVEEYKDYPICHGYNKFSQVGLLSESEQEDAGVFSVNDLDEEGQYLFYLQKGSKLFDSSSIYVTPQVLIDSPAAITDLSLVSYEVYEEISDFFSGNLTYDELSSEQRYGTEQEMIVGEYLNRLSPFYTFYMTQLSLFRYVVLQTITSLETEISDHYLSIFFPASPMSDMDFFIAGRSWYVATKYSPYSSLVSPPFLTYPSLNQVVALTKPLFVDVETNNSIAHTDMVVGNSFLSFEYNSLIDMFRTSIVHGLELMAMTKLGANVILSSNTDQQSLVSFSIDQDDFVATVDVISPVISYFLLKNGIFRRVSGYFTDGPETFFEFIPSSLPNVVKLSEQGVTISANYFEGTVSSECVGSDETVKISVYSLEAYNFILVISENVPDTYYSCEYTDTSSTVSQCTSITDNCACRVSHRWSSSDVPGNGYFEQYFILQDEIANKFDDFTCRSMNVFSKFDLKYATYGFWFLSVLIISSILHVLLC</sequence>
<feature type="region of interest" description="Disordered" evidence="1">
    <location>
        <begin position="360"/>
        <end position="380"/>
    </location>
</feature>
<feature type="compositionally biased region" description="Polar residues" evidence="1">
    <location>
        <begin position="930"/>
        <end position="941"/>
    </location>
</feature>
<keyword evidence="4" id="KW-1185">Reference proteome</keyword>
<name>A0ABQ5JTT7_9EUKA</name>
<keyword evidence="2" id="KW-1133">Transmembrane helix</keyword>
<feature type="transmembrane region" description="Helical" evidence="2">
    <location>
        <begin position="1478"/>
        <end position="1499"/>
    </location>
</feature>
<protein>
    <submittedName>
        <fullName evidence="3">Uncharacterized protein</fullName>
    </submittedName>
</protein>
<feature type="compositionally biased region" description="Low complexity" evidence="1">
    <location>
        <begin position="360"/>
        <end position="376"/>
    </location>
</feature>
<reference evidence="3" key="1">
    <citation type="submission" date="2022-03" db="EMBL/GenBank/DDBJ databases">
        <title>Draft genome sequence of Aduncisulcus paluster, a free-living microaerophilic Fornicata.</title>
        <authorList>
            <person name="Yuyama I."/>
            <person name="Kume K."/>
            <person name="Tamura T."/>
            <person name="Inagaki Y."/>
            <person name="Hashimoto T."/>
        </authorList>
    </citation>
    <scope>NUCLEOTIDE SEQUENCE</scope>
    <source>
        <strain evidence="3">NY0171</strain>
    </source>
</reference>
<dbReference type="EMBL" id="BQXS01011802">
    <property type="protein sequence ID" value="GKT16927.1"/>
    <property type="molecule type" value="Genomic_DNA"/>
</dbReference>
<gene>
    <name evidence="3" type="ORF">ADUPG1_011010</name>
</gene>
<keyword evidence="2" id="KW-0472">Membrane</keyword>
<evidence type="ECO:0000313" key="4">
    <source>
        <dbReference type="Proteomes" id="UP001057375"/>
    </source>
</evidence>
<organism evidence="3 4">
    <name type="scientific">Aduncisulcus paluster</name>
    <dbReference type="NCBI Taxonomy" id="2918883"/>
    <lineage>
        <taxon>Eukaryota</taxon>
        <taxon>Metamonada</taxon>
        <taxon>Carpediemonas-like organisms</taxon>
        <taxon>Aduncisulcus</taxon>
    </lineage>
</organism>
<dbReference type="Proteomes" id="UP001057375">
    <property type="component" value="Unassembled WGS sequence"/>
</dbReference>
<feature type="region of interest" description="Disordered" evidence="1">
    <location>
        <begin position="930"/>
        <end position="950"/>
    </location>
</feature>
<comment type="caution">
    <text evidence="3">The sequence shown here is derived from an EMBL/GenBank/DDBJ whole genome shotgun (WGS) entry which is preliminary data.</text>
</comment>
<evidence type="ECO:0000256" key="1">
    <source>
        <dbReference type="SAM" id="MobiDB-lite"/>
    </source>
</evidence>
<accession>A0ABQ5JTT7</accession>
<keyword evidence="2" id="KW-0812">Transmembrane</keyword>